<dbReference type="EMBL" id="MLJW01002598">
    <property type="protein sequence ID" value="OIQ74177.1"/>
    <property type="molecule type" value="Genomic_DNA"/>
</dbReference>
<feature type="region of interest" description="Disordered" evidence="1">
    <location>
        <begin position="1"/>
        <end position="52"/>
    </location>
</feature>
<reference evidence="2" key="1">
    <citation type="submission" date="2016-10" db="EMBL/GenBank/DDBJ databases">
        <title>Sequence of Gallionella enrichment culture.</title>
        <authorList>
            <person name="Poehlein A."/>
            <person name="Muehling M."/>
            <person name="Daniel R."/>
        </authorList>
    </citation>
    <scope>NUCLEOTIDE SEQUENCE</scope>
</reference>
<dbReference type="AlphaFoldDB" id="A0A1J5PRR9"/>
<organism evidence="2">
    <name type="scientific">mine drainage metagenome</name>
    <dbReference type="NCBI Taxonomy" id="410659"/>
    <lineage>
        <taxon>unclassified sequences</taxon>
        <taxon>metagenomes</taxon>
        <taxon>ecological metagenomes</taxon>
    </lineage>
</organism>
<evidence type="ECO:0000256" key="1">
    <source>
        <dbReference type="SAM" id="MobiDB-lite"/>
    </source>
</evidence>
<gene>
    <name evidence="2" type="ORF">GALL_441720</name>
</gene>
<evidence type="ECO:0000313" key="2">
    <source>
        <dbReference type="EMBL" id="OIQ74177.1"/>
    </source>
</evidence>
<protein>
    <submittedName>
        <fullName evidence="2">Uncharacterized protein</fullName>
    </submittedName>
</protein>
<feature type="region of interest" description="Disordered" evidence="1">
    <location>
        <begin position="75"/>
        <end position="96"/>
    </location>
</feature>
<name>A0A1J5PRR9_9ZZZZ</name>
<accession>A0A1J5PRR9</accession>
<feature type="compositionally biased region" description="Basic residues" evidence="1">
    <location>
        <begin position="31"/>
        <end position="45"/>
    </location>
</feature>
<comment type="caution">
    <text evidence="2">The sequence shown here is derived from an EMBL/GenBank/DDBJ whole genome shotgun (WGS) entry which is preliminary data.</text>
</comment>
<sequence>MRAQGLPGLLGKQHHDHDVRGRIETPIGQAKVRRRHQQKGHRRIFQRLQPDERLLAGNGDQAEILQRLESGQGRLHGQDLRRLQQQRAEARHGRRV</sequence>
<feature type="compositionally biased region" description="Basic and acidic residues" evidence="1">
    <location>
        <begin position="13"/>
        <end position="23"/>
    </location>
</feature>
<proteinExistence type="predicted"/>